<name>A0ABX2TEI7_9PROT</name>
<keyword evidence="3" id="KW-1185">Reference proteome</keyword>
<sequence length="123" mass="13614">MNQPAHRVTEAAKQDFRLVLRDTRERSGERQREIYKTLIASAVDMVAAVPCLGGSWDRGGILPGLRAFHLEHAAGRRGTAAHTLYYAVDPSPVGAGLVVILRLLHEGMEPRLHIARTGWDRPL</sequence>
<comment type="caution">
    <text evidence="2">The sequence shown here is derived from an EMBL/GenBank/DDBJ whole genome shotgun (WGS) entry which is preliminary data.</text>
</comment>
<evidence type="ECO:0000256" key="1">
    <source>
        <dbReference type="ARBA" id="ARBA00022649"/>
    </source>
</evidence>
<evidence type="ECO:0000313" key="2">
    <source>
        <dbReference type="EMBL" id="NYZ21439.1"/>
    </source>
</evidence>
<evidence type="ECO:0000313" key="3">
    <source>
        <dbReference type="Proteomes" id="UP000584642"/>
    </source>
</evidence>
<organism evidence="2 3">
    <name type="scientific">Azospirillum oleiclasticum</name>
    <dbReference type="NCBI Taxonomy" id="2735135"/>
    <lineage>
        <taxon>Bacteria</taxon>
        <taxon>Pseudomonadati</taxon>
        <taxon>Pseudomonadota</taxon>
        <taxon>Alphaproteobacteria</taxon>
        <taxon>Rhodospirillales</taxon>
        <taxon>Azospirillaceae</taxon>
        <taxon>Azospirillum</taxon>
    </lineage>
</organism>
<dbReference type="InterPro" id="IPR035093">
    <property type="entry name" value="RelE/ParE_toxin_dom_sf"/>
</dbReference>
<dbReference type="InterPro" id="IPR007712">
    <property type="entry name" value="RelE/ParE_toxin"/>
</dbReference>
<keyword evidence="1" id="KW-1277">Toxin-antitoxin system</keyword>
<gene>
    <name evidence="2" type="ORF">HND93_17125</name>
</gene>
<accession>A0ABX2TEI7</accession>
<dbReference type="Pfam" id="PF05016">
    <property type="entry name" value="ParE_toxin"/>
    <property type="match status" value="1"/>
</dbReference>
<proteinExistence type="predicted"/>
<dbReference type="Gene3D" id="3.30.2310.20">
    <property type="entry name" value="RelE-like"/>
    <property type="match status" value="1"/>
</dbReference>
<dbReference type="Proteomes" id="UP000584642">
    <property type="component" value="Unassembled WGS sequence"/>
</dbReference>
<reference evidence="2 3" key="1">
    <citation type="submission" date="2020-05" db="EMBL/GenBank/DDBJ databases">
        <title>Azospirillum oleiclasticum sp. nov, a nitrogen-fixing and heavy crude oil-emulsifying bacterium isolated from the crude oil of Yumen Oilfield.</title>
        <authorList>
            <person name="Wu D."/>
            <person name="Cai M."/>
            <person name="Zhang X."/>
        </authorList>
    </citation>
    <scope>NUCLEOTIDE SEQUENCE [LARGE SCALE GENOMIC DNA]</scope>
    <source>
        <strain evidence="2 3">ROY-1-1-2</strain>
    </source>
</reference>
<dbReference type="EMBL" id="JABFDB010000011">
    <property type="protein sequence ID" value="NYZ21439.1"/>
    <property type="molecule type" value="Genomic_DNA"/>
</dbReference>
<dbReference type="RefSeq" id="WP_180283195.1">
    <property type="nucleotide sequence ID" value="NZ_JABFDB010000011.1"/>
</dbReference>
<protein>
    <submittedName>
        <fullName evidence="2">Type II toxin-antitoxin system RelE/ParE family toxin</fullName>
    </submittedName>
</protein>